<name>A0A9J5YF26_SOLCO</name>
<organism evidence="1 2">
    <name type="scientific">Solanum commersonii</name>
    <name type="common">Commerson's wild potato</name>
    <name type="synonym">Commerson's nightshade</name>
    <dbReference type="NCBI Taxonomy" id="4109"/>
    <lineage>
        <taxon>Eukaryota</taxon>
        <taxon>Viridiplantae</taxon>
        <taxon>Streptophyta</taxon>
        <taxon>Embryophyta</taxon>
        <taxon>Tracheophyta</taxon>
        <taxon>Spermatophyta</taxon>
        <taxon>Magnoliopsida</taxon>
        <taxon>eudicotyledons</taxon>
        <taxon>Gunneridae</taxon>
        <taxon>Pentapetalae</taxon>
        <taxon>asterids</taxon>
        <taxon>lamiids</taxon>
        <taxon>Solanales</taxon>
        <taxon>Solanaceae</taxon>
        <taxon>Solanoideae</taxon>
        <taxon>Solaneae</taxon>
        <taxon>Solanum</taxon>
    </lineage>
</organism>
<sequence length="130" mass="15296">MVIAQRDTNIFHVLAVYLGFHMLLDGLHILVGPTLLKHVLFIWESYFDDLIENCIDYCRIGQDIWRVRASIFCWDVVEVHLFAQVMRQFRHITHFVTGNPTQCPQGQQEYAPNSTTYETMASGSYFFWFN</sequence>
<dbReference type="Proteomes" id="UP000824120">
    <property type="component" value="Chromosome 6"/>
</dbReference>
<evidence type="ECO:0000313" key="1">
    <source>
        <dbReference type="EMBL" id="KAG5598865.1"/>
    </source>
</evidence>
<dbReference type="AlphaFoldDB" id="A0A9J5YF26"/>
<protein>
    <submittedName>
        <fullName evidence="1">Uncharacterized protein</fullName>
    </submittedName>
</protein>
<reference evidence="1 2" key="1">
    <citation type="submission" date="2020-09" db="EMBL/GenBank/DDBJ databases">
        <title>De no assembly of potato wild relative species, Solanum commersonii.</title>
        <authorList>
            <person name="Cho K."/>
        </authorList>
    </citation>
    <scope>NUCLEOTIDE SEQUENCE [LARGE SCALE GENOMIC DNA]</scope>
    <source>
        <strain evidence="1">LZ3.2</strain>
        <tissue evidence="1">Leaf</tissue>
    </source>
</reference>
<gene>
    <name evidence="1" type="ORF">H5410_030235</name>
</gene>
<evidence type="ECO:0000313" key="2">
    <source>
        <dbReference type="Proteomes" id="UP000824120"/>
    </source>
</evidence>
<dbReference type="OrthoDB" id="1296690at2759"/>
<proteinExistence type="predicted"/>
<accession>A0A9J5YF26</accession>
<dbReference type="EMBL" id="JACXVP010000006">
    <property type="protein sequence ID" value="KAG5598865.1"/>
    <property type="molecule type" value="Genomic_DNA"/>
</dbReference>
<keyword evidence="2" id="KW-1185">Reference proteome</keyword>
<comment type="caution">
    <text evidence="1">The sequence shown here is derived from an EMBL/GenBank/DDBJ whole genome shotgun (WGS) entry which is preliminary data.</text>
</comment>